<dbReference type="RefSeq" id="WP_104323059.1">
    <property type="nucleotide sequence ID" value="NZ_PSSX01000020.1"/>
</dbReference>
<gene>
    <name evidence="23" type="ORF">KEHDKFFH_17265</name>
</gene>
<dbReference type="Pfam" id="PF02875">
    <property type="entry name" value="Mur_ligase_C"/>
    <property type="match status" value="1"/>
</dbReference>
<dbReference type="PIRSF" id="PIRSF001563">
    <property type="entry name" value="Folylpolyglu_synth"/>
    <property type="match status" value="1"/>
</dbReference>
<evidence type="ECO:0000256" key="9">
    <source>
        <dbReference type="ARBA" id="ARBA00022723"/>
    </source>
</evidence>
<dbReference type="EMBL" id="PSSX01000020">
    <property type="protein sequence ID" value="PPI82901.1"/>
    <property type="molecule type" value="Genomic_DNA"/>
</dbReference>
<evidence type="ECO:0000256" key="15">
    <source>
        <dbReference type="ARBA" id="ARBA00030592"/>
    </source>
</evidence>
<dbReference type="PANTHER" id="PTHR11136">
    <property type="entry name" value="FOLYLPOLYGLUTAMATE SYNTHASE-RELATED"/>
    <property type="match status" value="1"/>
</dbReference>
<comment type="catalytic activity">
    <reaction evidence="19">
        <text>(6R)-5,10-methylenetetrahydrofolyl-(gamma-L-Glu)(n) + L-glutamate + ATP = (6R)-5,10-methylenetetrahydrofolyl-(gamma-L-Glu)(n+1) + ADP + phosphate + H(+)</text>
        <dbReference type="Rhea" id="RHEA:51912"/>
        <dbReference type="Rhea" id="RHEA-COMP:13257"/>
        <dbReference type="Rhea" id="RHEA-COMP:13258"/>
        <dbReference type="ChEBI" id="CHEBI:15378"/>
        <dbReference type="ChEBI" id="CHEBI:29985"/>
        <dbReference type="ChEBI" id="CHEBI:30616"/>
        <dbReference type="ChEBI" id="CHEBI:43474"/>
        <dbReference type="ChEBI" id="CHEBI:136572"/>
        <dbReference type="ChEBI" id="CHEBI:456216"/>
        <dbReference type="EC" id="6.3.2.17"/>
    </reaction>
</comment>
<comment type="catalytic activity">
    <reaction evidence="20">
        <text>7,8-dihydropteroate + L-glutamate + ATP = 7,8-dihydrofolate + ADP + phosphate + H(+)</text>
        <dbReference type="Rhea" id="RHEA:23584"/>
        <dbReference type="ChEBI" id="CHEBI:15378"/>
        <dbReference type="ChEBI" id="CHEBI:17839"/>
        <dbReference type="ChEBI" id="CHEBI:29985"/>
        <dbReference type="ChEBI" id="CHEBI:30616"/>
        <dbReference type="ChEBI" id="CHEBI:43474"/>
        <dbReference type="ChEBI" id="CHEBI:57451"/>
        <dbReference type="ChEBI" id="CHEBI:456216"/>
        <dbReference type="EC" id="6.3.2.12"/>
    </reaction>
</comment>
<keyword evidence="11 21" id="KW-0067">ATP-binding</keyword>
<dbReference type="InterPro" id="IPR001645">
    <property type="entry name" value="Folylpolyglutamate_synth"/>
</dbReference>
<evidence type="ECO:0000256" key="19">
    <source>
        <dbReference type="ARBA" id="ARBA00049035"/>
    </source>
</evidence>
<reference evidence="23 24" key="1">
    <citation type="submission" date="2018-01" db="EMBL/GenBank/DDBJ databases">
        <title>Complete genome sequences of the type strains of Marinobacter flavimaris and Marinobacter maroccanus.</title>
        <authorList>
            <person name="Palau M."/>
            <person name="Boujida N."/>
            <person name="Manresa A."/>
            <person name="Minana-Galbis D."/>
        </authorList>
    </citation>
    <scope>NUCLEOTIDE SEQUENCE [LARGE SCALE GENOMIC DNA]</scope>
    <source>
        <strain evidence="23 24">N4</strain>
    </source>
</reference>
<comment type="function">
    <text evidence="1">Functions in two distinct reactions of the de novo folate biosynthetic pathway. Catalyzes the addition of a glutamate residue to dihydropteroate (7,8-dihydropteroate or H2Pte) to form dihydrofolate (7,8-dihydrofolate monoglutamate or H2Pte-Glu). Also catalyzes successive additions of L-glutamate to tetrahydrofolate or 10-formyltetrahydrofolate or 5,10-methylenetetrahydrofolate, leading to folylpolyglutamate derivatives.</text>
</comment>
<dbReference type="GO" id="GO:0008841">
    <property type="term" value="F:dihydrofolate synthase activity"/>
    <property type="evidence" value="ECO:0007669"/>
    <property type="project" value="UniProtKB-EC"/>
</dbReference>
<organism evidence="23 24">
    <name type="scientific">Marinobacter maroccanus</name>
    <dbReference type="NCBI Taxonomy" id="2055143"/>
    <lineage>
        <taxon>Bacteria</taxon>
        <taxon>Pseudomonadati</taxon>
        <taxon>Pseudomonadota</taxon>
        <taxon>Gammaproteobacteria</taxon>
        <taxon>Pseudomonadales</taxon>
        <taxon>Marinobacteraceae</taxon>
        <taxon>Marinobacter</taxon>
    </lineage>
</organism>
<keyword evidence="10 21" id="KW-0547">Nucleotide-binding</keyword>
<dbReference type="GO" id="GO:0046872">
    <property type="term" value="F:metal ion binding"/>
    <property type="evidence" value="ECO:0007669"/>
    <property type="project" value="UniProtKB-KW"/>
</dbReference>
<evidence type="ECO:0000256" key="11">
    <source>
        <dbReference type="ARBA" id="ARBA00022840"/>
    </source>
</evidence>
<dbReference type="GO" id="GO:0004326">
    <property type="term" value="F:tetrahydrofolylpolyglutamate synthase activity"/>
    <property type="evidence" value="ECO:0007669"/>
    <property type="project" value="UniProtKB-EC"/>
</dbReference>
<evidence type="ECO:0000256" key="4">
    <source>
        <dbReference type="ARBA" id="ARBA00008276"/>
    </source>
</evidence>
<evidence type="ECO:0000256" key="2">
    <source>
        <dbReference type="ARBA" id="ARBA00004799"/>
    </source>
</evidence>
<dbReference type="OrthoDB" id="9809356at2"/>
<comment type="pathway">
    <text evidence="3">Cofactor biosynthesis; tetrahydrofolylpolyglutamate biosynthesis.</text>
</comment>
<keyword evidence="13" id="KW-0289">Folate biosynthesis</keyword>
<dbReference type="EC" id="6.3.2.17" evidence="6"/>
<comment type="catalytic activity">
    <reaction evidence="17">
        <text>(6S)-5,6,7,8-tetrahydrofolyl-(gamma-L-Glu)(n) + L-glutamate + ATP = (6S)-5,6,7,8-tetrahydrofolyl-(gamma-L-Glu)(n+1) + ADP + phosphate + H(+)</text>
        <dbReference type="Rhea" id="RHEA:10580"/>
        <dbReference type="Rhea" id="RHEA-COMP:14738"/>
        <dbReference type="Rhea" id="RHEA-COMP:14740"/>
        <dbReference type="ChEBI" id="CHEBI:15378"/>
        <dbReference type="ChEBI" id="CHEBI:29985"/>
        <dbReference type="ChEBI" id="CHEBI:30616"/>
        <dbReference type="ChEBI" id="CHEBI:43474"/>
        <dbReference type="ChEBI" id="CHEBI:141005"/>
        <dbReference type="ChEBI" id="CHEBI:456216"/>
        <dbReference type="EC" id="6.3.2.17"/>
    </reaction>
</comment>
<keyword evidence="8 21" id="KW-0436">Ligase</keyword>
<keyword evidence="24" id="KW-1185">Reference proteome</keyword>
<dbReference type="EC" id="6.3.2.12" evidence="5"/>
<feature type="domain" description="Mur ligase C-terminal" evidence="22">
    <location>
        <begin position="301"/>
        <end position="423"/>
    </location>
</feature>
<proteinExistence type="inferred from homology"/>
<evidence type="ECO:0000256" key="12">
    <source>
        <dbReference type="ARBA" id="ARBA00022842"/>
    </source>
</evidence>
<dbReference type="Gene3D" id="3.90.190.20">
    <property type="entry name" value="Mur ligase, C-terminal domain"/>
    <property type="match status" value="1"/>
</dbReference>
<name>A0A2S5Z6F5_9GAMM</name>
<dbReference type="GO" id="GO:0005737">
    <property type="term" value="C:cytoplasm"/>
    <property type="evidence" value="ECO:0007669"/>
    <property type="project" value="TreeGrafter"/>
</dbReference>
<keyword evidence="12" id="KW-0460">Magnesium</keyword>
<dbReference type="InterPro" id="IPR004101">
    <property type="entry name" value="Mur_ligase_C"/>
</dbReference>
<dbReference type="NCBIfam" id="NF008101">
    <property type="entry name" value="PRK10846.1"/>
    <property type="match status" value="1"/>
</dbReference>
<dbReference type="SUPFAM" id="SSF53623">
    <property type="entry name" value="MurD-like peptide ligases, catalytic domain"/>
    <property type="match status" value="1"/>
</dbReference>
<evidence type="ECO:0000256" key="17">
    <source>
        <dbReference type="ARBA" id="ARBA00047493"/>
    </source>
</evidence>
<comment type="pathway">
    <text evidence="2">Cofactor biosynthesis; tetrahydrofolate biosynthesis; 7,8-dihydrofolate from 2-amino-4-hydroxy-6-hydroxymethyl-7,8-dihydropteridine diphosphate and 4-aminobenzoate: step 2/2.</text>
</comment>
<evidence type="ECO:0000256" key="16">
    <source>
        <dbReference type="ARBA" id="ARBA00032510"/>
    </source>
</evidence>
<evidence type="ECO:0000256" key="10">
    <source>
        <dbReference type="ARBA" id="ARBA00022741"/>
    </source>
</evidence>
<evidence type="ECO:0000256" key="20">
    <source>
        <dbReference type="ARBA" id="ARBA00049161"/>
    </source>
</evidence>
<evidence type="ECO:0000256" key="6">
    <source>
        <dbReference type="ARBA" id="ARBA00013025"/>
    </source>
</evidence>
<evidence type="ECO:0000256" key="8">
    <source>
        <dbReference type="ARBA" id="ARBA00022598"/>
    </source>
</evidence>
<evidence type="ECO:0000256" key="5">
    <source>
        <dbReference type="ARBA" id="ARBA00013023"/>
    </source>
</evidence>
<dbReference type="PROSITE" id="PS01011">
    <property type="entry name" value="FOLYLPOLYGLU_SYNT_1"/>
    <property type="match status" value="1"/>
</dbReference>
<dbReference type="GO" id="GO:0005524">
    <property type="term" value="F:ATP binding"/>
    <property type="evidence" value="ECO:0007669"/>
    <property type="project" value="UniProtKB-KW"/>
</dbReference>
<dbReference type="Gene3D" id="3.40.1190.10">
    <property type="entry name" value="Mur-like, catalytic domain"/>
    <property type="match status" value="1"/>
</dbReference>
<evidence type="ECO:0000259" key="22">
    <source>
        <dbReference type="Pfam" id="PF02875"/>
    </source>
</evidence>
<keyword evidence="9" id="KW-0479">Metal-binding</keyword>
<dbReference type="InterPro" id="IPR036615">
    <property type="entry name" value="Mur_ligase_C_dom_sf"/>
</dbReference>
<accession>A0A2S5Z6F5</accession>
<dbReference type="NCBIfam" id="TIGR01499">
    <property type="entry name" value="folC"/>
    <property type="match status" value="1"/>
</dbReference>
<comment type="catalytic activity">
    <reaction evidence="18">
        <text>10-formyltetrahydrofolyl-(gamma-L-Glu)(n) + L-glutamate + ATP = 10-formyltetrahydrofolyl-(gamma-L-Glu)(n+1) + ADP + phosphate + H(+)</text>
        <dbReference type="Rhea" id="RHEA:51904"/>
        <dbReference type="Rhea" id="RHEA-COMP:13088"/>
        <dbReference type="Rhea" id="RHEA-COMP:14300"/>
        <dbReference type="ChEBI" id="CHEBI:15378"/>
        <dbReference type="ChEBI" id="CHEBI:29985"/>
        <dbReference type="ChEBI" id="CHEBI:30616"/>
        <dbReference type="ChEBI" id="CHEBI:43474"/>
        <dbReference type="ChEBI" id="CHEBI:134413"/>
        <dbReference type="ChEBI" id="CHEBI:456216"/>
        <dbReference type="EC" id="6.3.2.17"/>
    </reaction>
</comment>
<dbReference type="SUPFAM" id="SSF53244">
    <property type="entry name" value="MurD-like peptide ligases, peptide-binding domain"/>
    <property type="match status" value="1"/>
</dbReference>
<evidence type="ECO:0000313" key="23">
    <source>
        <dbReference type="EMBL" id="PPI82901.1"/>
    </source>
</evidence>
<dbReference type="Proteomes" id="UP000239917">
    <property type="component" value="Unassembled WGS sequence"/>
</dbReference>
<evidence type="ECO:0000313" key="24">
    <source>
        <dbReference type="Proteomes" id="UP000239917"/>
    </source>
</evidence>
<dbReference type="GO" id="GO:0046656">
    <property type="term" value="P:folic acid biosynthetic process"/>
    <property type="evidence" value="ECO:0007669"/>
    <property type="project" value="UniProtKB-KW"/>
</dbReference>
<dbReference type="PANTHER" id="PTHR11136:SF0">
    <property type="entry name" value="DIHYDROFOLATE SYNTHETASE-RELATED"/>
    <property type="match status" value="1"/>
</dbReference>
<protein>
    <recommendedName>
        <fullName evidence="7">Dihydrofolate synthase/folylpolyglutamate synthase</fullName>
        <ecNumber evidence="5">6.3.2.12</ecNumber>
        <ecNumber evidence="6">6.3.2.17</ecNumber>
    </recommendedName>
    <alternativeName>
        <fullName evidence="16">Folylpoly-gamma-glutamate synthetase-dihydrofolate synthetase</fullName>
    </alternativeName>
    <alternativeName>
        <fullName evidence="14">Folylpolyglutamate synthetase</fullName>
    </alternativeName>
    <alternativeName>
        <fullName evidence="15">Tetrahydrofolylpolyglutamate synthase</fullName>
    </alternativeName>
</protein>
<dbReference type="InterPro" id="IPR018109">
    <property type="entry name" value="Folylpolyglutamate_synth_CS"/>
</dbReference>
<comment type="similarity">
    <text evidence="4 21">Belongs to the folylpolyglutamate synthase family.</text>
</comment>
<sequence length="441" mass="46778">MPPPSNRPDQPPASPGVGATVDQWLAYLEAIHPTEIDLGLDRVLVVLRRLFRRKPGARIITVAGTNGKGSAVAAVERLLRAAGRRTGAYTSPHLQRYNERVRLNGEDISDDALVKAFEAVEAARGNVSLTYFEFGTLAAFVAFDEASLDDWVLEVGLGGRLDAVNVLDADFAILTSVDIDHVAYLGDNREVIGFEKAGVLRPGIPAVYADADPPRSVLQQSAAQKVQMAMFGRDYELMPEAQTVSGFPSVVLNYQNQPIRLPAGPLPVKSVAAAVVAVRQLEPGLSVAVIEQVLLGLCVPGRFERLGSSPDIFLDVGHNPHAAGWLAEQLGSVKPPGRRVHAVYGALADKDVEGVGKAMAGVVDVWYLASLNVPRGLSGNELQARLADAGIGHAPAFESVGEALKSSLSSAAPNDLVVVFGSFFTVAEGREILLADDSAES</sequence>
<evidence type="ECO:0000256" key="21">
    <source>
        <dbReference type="PIRNR" id="PIRNR001563"/>
    </source>
</evidence>
<evidence type="ECO:0000256" key="13">
    <source>
        <dbReference type="ARBA" id="ARBA00022909"/>
    </source>
</evidence>
<comment type="caution">
    <text evidence="23">The sequence shown here is derived from an EMBL/GenBank/DDBJ whole genome shotgun (WGS) entry which is preliminary data.</text>
</comment>
<evidence type="ECO:0000256" key="14">
    <source>
        <dbReference type="ARBA" id="ARBA00030048"/>
    </source>
</evidence>
<dbReference type="InterPro" id="IPR036565">
    <property type="entry name" value="Mur-like_cat_sf"/>
</dbReference>
<evidence type="ECO:0000256" key="3">
    <source>
        <dbReference type="ARBA" id="ARBA00005150"/>
    </source>
</evidence>
<dbReference type="AlphaFoldDB" id="A0A2S5Z6F5"/>
<evidence type="ECO:0000256" key="18">
    <source>
        <dbReference type="ARBA" id="ARBA00047808"/>
    </source>
</evidence>
<evidence type="ECO:0000256" key="1">
    <source>
        <dbReference type="ARBA" id="ARBA00002714"/>
    </source>
</evidence>
<evidence type="ECO:0000256" key="7">
    <source>
        <dbReference type="ARBA" id="ARBA00019357"/>
    </source>
</evidence>